<accession>A0ABQ5RBI9</accession>
<feature type="transmembrane region" description="Helical" evidence="1">
    <location>
        <begin position="47"/>
        <end position="67"/>
    </location>
</feature>
<sequence length="68" mass="7392">MDPRYLAEDALLGMLFPFWQLVIAAFVVVTLVLSVRRLAQRGRSRMMTGMLISGGVVIGLAVIGTLLS</sequence>
<proteinExistence type="predicted"/>
<reference evidence="2" key="1">
    <citation type="submission" date="2022-12" db="EMBL/GenBank/DDBJ databases">
        <title>New Phytohabitans aurantiacus sp. RD004123 nov., an actinomycete isolated from soil.</title>
        <authorList>
            <person name="Triningsih D.W."/>
            <person name="Harunari E."/>
            <person name="Igarashi Y."/>
        </authorList>
    </citation>
    <scope>NUCLEOTIDE SEQUENCE</scope>
    <source>
        <strain evidence="2">RD004123</strain>
    </source>
</reference>
<keyword evidence="1" id="KW-0812">Transmembrane</keyword>
<name>A0ABQ5RBI9_9ACTN</name>
<evidence type="ECO:0000313" key="3">
    <source>
        <dbReference type="Proteomes" id="UP001144280"/>
    </source>
</evidence>
<evidence type="ECO:0000256" key="1">
    <source>
        <dbReference type="SAM" id="Phobius"/>
    </source>
</evidence>
<gene>
    <name evidence="2" type="ORF">Pa4123_90580</name>
</gene>
<organism evidence="2 3">
    <name type="scientific">Phytohabitans aurantiacus</name>
    <dbReference type="NCBI Taxonomy" id="3016789"/>
    <lineage>
        <taxon>Bacteria</taxon>
        <taxon>Bacillati</taxon>
        <taxon>Actinomycetota</taxon>
        <taxon>Actinomycetes</taxon>
        <taxon>Micromonosporales</taxon>
        <taxon>Micromonosporaceae</taxon>
    </lineage>
</organism>
<dbReference type="Proteomes" id="UP001144280">
    <property type="component" value="Unassembled WGS sequence"/>
</dbReference>
<feature type="transmembrane region" description="Helical" evidence="1">
    <location>
        <begin position="12"/>
        <end position="35"/>
    </location>
</feature>
<keyword evidence="1" id="KW-1133">Transmembrane helix</keyword>
<keyword evidence="1" id="KW-0472">Membrane</keyword>
<keyword evidence="3" id="KW-1185">Reference proteome</keyword>
<comment type="caution">
    <text evidence="2">The sequence shown here is derived from an EMBL/GenBank/DDBJ whole genome shotgun (WGS) entry which is preliminary data.</text>
</comment>
<evidence type="ECO:0000313" key="2">
    <source>
        <dbReference type="EMBL" id="GLI03778.1"/>
    </source>
</evidence>
<protein>
    <submittedName>
        <fullName evidence="2">Uncharacterized protein</fullName>
    </submittedName>
</protein>
<dbReference type="RefSeq" id="WP_281906207.1">
    <property type="nucleotide sequence ID" value="NZ_BSDI01000100.1"/>
</dbReference>
<dbReference type="EMBL" id="BSDI01000100">
    <property type="protein sequence ID" value="GLI03778.1"/>
    <property type="molecule type" value="Genomic_DNA"/>
</dbReference>